<evidence type="ECO:0000313" key="3">
    <source>
        <dbReference type="Proteomes" id="UP000799750"/>
    </source>
</evidence>
<feature type="compositionally biased region" description="Low complexity" evidence="1">
    <location>
        <begin position="312"/>
        <end position="326"/>
    </location>
</feature>
<name>A0A6A6R6J3_9PEZI</name>
<feature type="region of interest" description="Disordered" evidence="1">
    <location>
        <begin position="279"/>
        <end position="346"/>
    </location>
</feature>
<evidence type="ECO:0000256" key="1">
    <source>
        <dbReference type="SAM" id="MobiDB-lite"/>
    </source>
</evidence>
<proteinExistence type="predicted"/>
<dbReference type="EMBL" id="MU004184">
    <property type="protein sequence ID" value="KAF2499343.1"/>
    <property type="molecule type" value="Genomic_DNA"/>
</dbReference>
<sequence length="418" mass="46055">MDIHQPEATLSLTPPRPTFNRQRSNSVPLTEPLQCTATEAAIMFAAERAVLSRRRAPSEDAATERRRPLSARDPRRNQQDNIRHSRRRPLSKDTHRDISSGEESDSDDIENDTDHRQRQAPRRPNTSTIKENINSNSAPATTTLGRSNTSPTAMYSAGLAKFIQGRLVSLNSPPGGQPIPNPRSCPNFSQVPRKSRSQPDERRHIDNSGFIRRPVLRSSFSAWSTPGDSSAFEEDEDDMPVTSDTEKPKQYGLAKTSTNTSTPSILDFYQTSAAGSSFLLPDTPVDQDGQEEEADGYLSSPAPSTIKHCPISRSASTCTTSTHASSNQAGESQPRHTPGPASTFNLSIPEKRKSYFAAAPRPFKTLMAISPYEGQALTRVYDMQVHGSKRIVTEGMAFEMFNDLKMPARHSMAMATPI</sequence>
<organism evidence="2 3">
    <name type="scientific">Lophium mytilinum</name>
    <dbReference type="NCBI Taxonomy" id="390894"/>
    <lineage>
        <taxon>Eukaryota</taxon>
        <taxon>Fungi</taxon>
        <taxon>Dikarya</taxon>
        <taxon>Ascomycota</taxon>
        <taxon>Pezizomycotina</taxon>
        <taxon>Dothideomycetes</taxon>
        <taxon>Pleosporomycetidae</taxon>
        <taxon>Mytilinidiales</taxon>
        <taxon>Mytilinidiaceae</taxon>
        <taxon>Lophium</taxon>
    </lineage>
</organism>
<reference evidence="2" key="1">
    <citation type="journal article" date="2020" name="Stud. Mycol.">
        <title>101 Dothideomycetes genomes: a test case for predicting lifestyles and emergence of pathogens.</title>
        <authorList>
            <person name="Haridas S."/>
            <person name="Albert R."/>
            <person name="Binder M."/>
            <person name="Bloem J."/>
            <person name="Labutti K."/>
            <person name="Salamov A."/>
            <person name="Andreopoulos B."/>
            <person name="Baker S."/>
            <person name="Barry K."/>
            <person name="Bills G."/>
            <person name="Bluhm B."/>
            <person name="Cannon C."/>
            <person name="Castanera R."/>
            <person name="Culley D."/>
            <person name="Daum C."/>
            <person name="Ezra D."/>
            <person name="Gonzalez J."/>
            <person name="Henrissat B."/>
            <person name="Kuo A."/>
            <person name="Liang C."/>
            <person name="Lipzen A."/>
            <person name="Lutzoni F."/>
            <person name="Magnuson J."/>
            <person name="Mondo S."/>
            <person name="Nolan M."/>
            <person name="Ohm R."/>
            <person name="Pangilinan J."/>
            <person name="Park H.-J."/>
            <person name="Ramirez L."/>
            <person name="Alfaro M."/>
            <person name="Sun H."/>
            <person name="Tritt A."/>
            <person name="Yoshinaga Y."/>
            <person name="Zwiers L.-H."/>
            <person name="Turgeon B."/>
            <person name="Goodwin S."/>
            <person name="Spatafora J."/>
            <person name="Crous P."/>
            <person name="Grigoriev I."/>
        </authorList>
    </citation>
    <scope>NUCLEOTIDE SEQUENCE</scope>
    <source>
        <strain evidence="2">CBS 269.34</strain>
    </source>
</reference>
<feature type="region of interest" description="Disordered" evidence="1">
    <location>
        <begin position="168"/>
        <end position="263"/>
    </location>
</feature>
<dbReference type="Proteomes" id="UP000799750">
    <property type="component" value="Unassembled WGS sequence"/>
</dbReference>
<accession>A0A6A6R6J3</accession>
<feature type="region of interest" description="Disordered" evidence="1">
    <location>
        <begin position="51"/>
        <end position="149"/>
    </location>
</feature>
<feature type="compositionally biased region" description="Basic and acidic residues" evidence="1">
    <location>
        <begin position="56"/>
        <end position="83"/>
    </location>
</feature>
<protein>
    <submittedName>
        <fullName evidence="2">Uncharacterized protein</fullName>
    </submittedName>
</protein>
<dbReference type="OrthoDB" id="3909054at2759"/>
<dbReference type="AlphaFoldDB" id="A0A6A6R6J3"/>
<feature type="compositionally biased region" description="Basic and acidic residues" evidence="1">
    <location>
        <begin position="90"/>
        <end position="99"/>
    </location>
</feature>
<gene>
    <name evidence="2" type="ORF">BU16DRAFT_268402</name>
</gene>
<feature type="region of interest" description="Disordered" evidence="1">
    <location>
        <begin position="1"/>
        <end position="32"/>
    </location>
</feature>
<keyword evidence="3" id="KW-1185">Reference proteome</keyword>
<feature type="compositionally biased region" description="Polar residues" evidence="1">
    <location>
        <begin position="218"/>
        <end position="228"/>
    </location>
</feature>
<feature type="compositionally biased region" description="Polar residues" evidence="1">
    <location>
        <begin position="19"/>
        <end position="32"/>
    </location>
</feature>
<feature type="compositionally biased region" description="Acidic residues" evidence="1">
    <location>
        <begin position="100"/>
        <end position="111"/>
    </location>
</feature>
<evidence type="ECO:0000313" key="2">
    <source>
        <dbReference type="EMBL" id="KAF2499343.1"/>
    </source>
</evidence>
<feature type="compositionally biased region" description="Basic and acidic residues" evidence="1">
    <location>
        <begin position="197"/>
        <end position="206"/>
    </location>
</feature>
<feature type="compositionally biased region" description="Polar residues" evidence="1">
    <location>
        <begin position="124"/>
        <end position="149"/>
    </location>
</feature>